<evidence type="ECO:0000313" key="3">
    <source>
        <dbReference type="Proteomes" id="UP000567293"/>
    </source>
</evidence>
<sequence length="91" mass="10160">MLRSGVRYQTEVTWNEPTHKLTDPPWVVILGRILIMTLLFMGLAVAVGAAFGGVRVLLKVVFPGKVFDRPGQMDVLQLGLSGKRIDSRDFY</sequence>
<keyword evidence="3" id="KW-1185">Reference proteome</keyword>
<dbReference type="Proteomes" id="UP000567293">
    <property type="component" value="Unassembled WGS sequence"/>
</dbReference>
<comment type="caution">
    <text evidence="2">The sequence shown here is derived from an EMBL/GenBank/DDBJ whole genome shotgun (WGS) entry which is preliminary data.</text>
</comment>
<organism evidence="2 3">
    <name type="scientific">Candidatus Acidiferrum panamense</name>
    <dbReference type="NCBI Taxonomy" id="2741543"/>
    <lineage>
        <taxon>Bacteria</taxon>
        <taxon>Pseudomonadati</taxon>
        <taxon>Acidobacteriota</taxon>
        <taxon>Terriglobia</taxon>
        <taxon>Candidatus Acidiferrales</taxon>
        <taxon>Candidatus Acidiferrum</taxon>
    </lineage>
</organism>
<dbReference type="EMBL" id="JACDQQ010002876">
    <property type="protein sequence ID" value="MBA0089205.1"/>
    <property type="molecule type" value="Genomic_DNA"/>
</dbReference>
<dbReference type="AlphaFoldDB" id="A0A7V8T067"/>
<feature type="transmembrane region" description="Helical" evidence="1">
    <location>
        <begin position="33"/>
        <end position="58"/>
    </location>
</feature>
<name>A0A7V8T067_9BACT</name>
<accession>A0A7V8T067</accession>
<proteinExistence type="predicted"/>
<gene>
    <name evidence="2" type="ORF">HRJ53_29795</name>
</gene>
<keyword evidence="1" id="KW-0812">Transmembrane</keyword>
<keyword evidence="1" id="KW-1133">Transmembrane helix</keyword>
<keyword evidence="1" id="KW-0472">Membrane</keyword>
<protein>
    <submittedName>
        <fullName evidence="2">Uncharacterized protein</fullName>
    </submittedName>
</protein>
<reference evidence="2" key="1">
    <citation type="submission" date="2020-06" db="EMBL/GenBank/DDBJ databases">
        <title>Legume-microbial interactions unlock mineral nutrients during tropical forest succession.</title>
        <authorList>
            <person name="Epihov D.Z."/>
        </authorList>
    </citation>
    <scope>NUCLEOTIDE SEQUENCE [LARGE SCALE GENOMIC DNA]</scope>
    <source>
        <strain evidence="2">Pan2503</strain>
    </source>
</reference>
<evidence type="ECO:0000256" key="1">
    <source>
        <dbReference type="SAM" id="Phobius"/>
    </source>
</evidence>
<evidence type="ECO:0000313" key="2">
    <source>
        <dbReference type="EMBL" id="MBA0089205.1"/>
    </source>
</evidence>